<comment type="similarity">
    <text evidence="9 10 11">Belongs to the MurJ/MviN family.</text>
</comment>
<feature type="transmembrane region" description="Helical" evidence="10">
    <location>
        <begin position="389"/>
        <end position="405"/>
    </location>
</feature>
<feature type="transmembrane region" description="Helical" evidence="10">
    <location>
        <begin position="310"/>
        <end position="336"/>
    </location>
</feature>
<dbReference type="Proteomes" id="UP000460298">
    <property type="component" value="Unassembled WGS sequence"/>
</dbReference>
<comment type="caution">
    <text evidence="12">The sequence shown here is derived from an EMBL/GenBank/DDBJ whole genome shotgun (WGS) entry which is preliminary data.</text>
</comment>
<dbReference type="UniPathway" id="UPA00219"/>
<dbReference type="PIRSF" id="PIRSF002869">
    <property type="entry name" value="MviN"/>
    <property type="match status" value="1"/>
</dbReference>
<keyword evidence="6 10" id="KW-1133">Transmembrane helix</keyword>
<dbReference type="Pfam" id="PF03023">
    <property type="entry name" value="MurJ"/>
    <property type="match status" value="1"/>
</dbReference>
<keyword evidence="10 11" id="KW-0961">Cell wall biogenesis/degradation</keyword>
<keyword evidence="4 10" id="KW-0133">Cell shape</keyword>
<gene>
    <name evidence="10 12" type="primary">murJ</name>
    <name evidence="12" type="ORF">F9K24_14220</name>
</gene>
<dbReference type="GO" id="GO:0034204">
    <property type="term" value="P:lipid translocation"/>
    <property type="evidence" value="ECO:0007669"/>
    <property type="project" value="TreeGrafter"/>
</dbReference>
<dbReference type="HAMAP" id="MF_02078">
    <property type="entry name" value="MurJ_MviN"/>
    <property type="match status" value="1"/>
</dbReference>
<feature type="transmembrane region" description="Helical" evidence="10">
    <location>
        <begin position="231"/>
        <end position="259"/>
    </location>
</feature>
<evidence type="ECO:0000256" key="3">
    <source>
        <dbReference type="ARBA" id="ARBA00022692"/>
    </source>
</evidence>
<evidence type="ECO:0000313" key="12">
    <source>
        <dbReference type="EMBL" id="KAB2931392.1"/>
    </source>
</evidence>
<keyword evidence="7 10" id="KW-0472">Membrane</keyword>
<feature type="transmembrane region" description="Helical" evidence="10">
    <location>
        <begin position="122"/>
        <end position="148"/>
    </location>
</feature>
<evidence type="ECO:0000313" key="13">
    <source>
        <dbReference type="Proteomes" id="UP000460298"/>
    </source>
</evidence>
<dbReference type="PANTHER" id="PTHR47019:SF1">
    <property type="entry name" value="LIPID II FLIPPASE MURJ"/>
    <property type="match status" value="1"/>
</dbReference>
<evidence type="ECO:0000256" key="8">
    <source>
        <dbReference type="ARBA" id="ARBA00060041"/>
    </source>
</evidence>
<dbReference type="CDD" id="cd13123">
    <property type="entry name" value="MATE_MurJ_like"/>
    <property type="match status" value="1"/>
</dbReference>
<keyword evidence="3 10" id="KW-0812">Transmembrane</keyword>
<dbReference type="GO" id="GO:0071555">
    <property type="term" value="P:cell wall organization"/>
    <property type="evidence" value="ECO:0007669"/>
    <property type="project" value="UniProtKB-UniRule"/>
</dbReference>
<dbReference type="PRINTS" id="PR01806">
    <property type="entry name" value="VIRFACTRMVIN"/>
</dbReference>
<proteinExistence type="inferred from homology"/>
<comment type="subcellular location">
    <subcellularLocation>
        <location evidence="1 10">Cell membrane</location>
        <topology evidence="1 10">Multi-pass membrane protein</topology>
    </subcellularLocation>
</comment>
<accession>A0A833LXT4</accession>
<sequence length="530" mass="57797">MVSRTARNSLKLSAMTMISRVLGLVRDHYQAVFFGTGPIAAFWEIAYMLPNMLRNLLAEGVLSQSFIPIYSQAMKESDRKAAETAGSIIGFLILFLSGIVLTGILVFPFFLPVYVGKSLGEIGLLLYLSQVLFGFILAVSLTAIFSGIAQTHEYFVFPSLSPILLNLSFIAGFLVLLPFGFNQELNAEILAWVVLGGGFLQLFVQIGYTYYKGWMPRIHINLKDPALRRIFSLMGPAVLGASVFQLNQMMDIALASYFIDEAGAIPALRFAHRLIQLPTGIIGVALSTTILPALAGLIRSGENHRSASEVVEAVGFALFLTVPAAFGFLFLGPWIIHLLFHGGEWTLYSTYLTWSALQFYALAIPIYSFNKILTSSFYAYQDTKTPVKILFLTVAVNLACNLVLIGPLKQGGLALSTAISSTVNFLLLNRALKKKMGALPYADLGRSLLRLAPAILLLLGLLLGLSYFMPYPMTDVPDASLHADLPYSKAVLVVGLGAGLGAVLYLVTAHLTGAAQMRIISDMLRRRFGK</sequence>
<evidence type="ECO:0000256" key="1">
    <source>
        <dbReference type="ARBA" id="ARBA00004651"/>
    </source>
</evidence>
<protein>
    <recommendedName>
        <fullName evidence="10">Probable lipid II flippase MurJ</fullName>
    </recommendedName>
</protein>
<evidence type="ECO:0000256" key="6">
    <source>
        <dbReference type="ARBA" id="ARBA00022989"/>
    </source>
</evidence>
<feature type="transmembrane region" description="Helical" evidence="10">
    <location>
        <begin position="411"/>
        <end position="428"/>
    </location>
</feature>
<evidence type="ECO:0000256" key="4">
    <source>
        <dbReference type="ARBA" id="ARBA00022960"/>
    </source>
</evidence>
<feature type="transmembrane region" description="Helical" evidence="10">
    <location>
        <begin position="279"/>
        <end position="298"/>
    </location>
</feature>
<dbReference type="GO" id="GO:0015648">
    <property type="term" value="F:lipid-linked peptidoglycan transporter activity"/>
    <property type="evidence" value="ECO:0007669"/>
    <property type="project" value="UniProtKB-UniRule"/>
</dbReference>
<comment type="pathway">
    <text evidence="10">Cell wall biogenesis; peptidoglycan biosynthesis.</text>
</comment>
<feature type="transmembrane region" description="Helical" evidence="10">
    <location>
        <begin position="448"/>
        <end position="470"/>
    </location>
</feature>
<feature type="transmembrane region" description="Helical" evidence="10">
    <location>
        <begin position="490"/>
        <end position="517"/>
    </location>
</feature>
<feature type="transmembrane region" description="Helical" evidence="10">
    <location>
        <begin position="155"/>
        <end position="177"/>
    </location>
</feature>
<feature type="transmembrane region" description="Helical" evidence="10">
    <location>
        <begin position="88"/>
        <end position="110"/>
    </location>
</feature>
<keyword evidence="10 11" id="KW-0813">Transport</keyword>
<dbReference type="GO" id="GO:0005886">
    <property type="term" value="C:plasma membrane"/>
    <property type="evidence" value="ECO:0007669"/>
    <property type="project" value="UniProtKB-SubCell"/>
</dbReference>
<evidence type="ECO:0000256" key="5">
    <source>
        <dbReference type="ARBA" id="ARBA00022984"/>
    </source>
</evidence>
<dbReference type="AlphaFoldDB" id="A0A833LXT4"/>
<name>A0A833LXT4_9LEPT</name>
<dbReference type="InterPro" id="IPR051050">
    <property type="entry name" value="Lipid_II_flippase_MurJ/MviN"/>
</dbReference>
<reference evidence="12 13" key="1">
    <citation type="submission" date="2019-10" db="EMBL/GenBank/DDBJ databases">
        <title>Extracellular Electron Transfer in a Candidatus Methanoperedens spp. Enrichment Culture.</title>
        <authorList>
            <person name="Berger S."/>
            <person name="Rangel Shaw D."/>
            <person name="Berben T."/>
            <person name="In 'T Zandt M."/>
            <person name="Frank J."/>
            <person name="Reimann J."/>
            <person name="Jetten M.S.M."/>
            <person name="Welte C.U."/>
        </authorList>
    </citation>
    <scope>NUCLEOTIDE SEQUENCE [LARGE SCALE GENOMIC DNA]</scope>
    <source>
        <strain evidence="12">SB12</strain>
    </source>
</reference>
<organism evidence="12 13">
    <name type="scientific">Leptonema illini</name>
    <dbReference type="NCBI Taxonomy" id="183"/>
    <lineage>
        <taxon>Bacteria</taxon>
        <taxon>Pseudomonadati</taxon>
        <taxon>Spirochaetota</taxon>
        <taxon>Spirochaetia</taxon>
        <taxon>Leptospirales</taxon>
        <taxon>Leptospiraceae</taxon>
        <taxon>Leptonema</taxon>
    </lineage>
</organism>
<dbReference type="PANTHER" id="PTHR47019">
    <property type="entry name" value="LIPID II FLIPPASE MURJ"/>
    <property type="match status" value="1"/>
</dbReference>
<comment type="function">
    <text evidence="8 10 11">Involved in peptidoglycan biosynthesis. Transports lipid-linked peptidoglycan precursors from the inner to the outer leaflet of the cytoplasmic membrane.</text>
</comment>
<evidence type="ECO:0000256" key="11">
    <source>
        <dbReference type="PIRNR" id="PIRNR002869"/>
    </source>
</evidence>
<dbReference type="GO" id="GO:0008360">
    <property type="term" value="P:regulation of cell shape"/>
    <property type="evidence" value="ECO:0007669"/>
    <property type="project" value="UniProtKB-UniRule"/>
</dbReference>
<dbReference type="NCBIfam" id="TIGR01695">
    <property type="entry name" value="murJ_mviN"/>
    <property type="match status" value="1"/>
</dbReference>
<evidence type="ECO:0000256" key="9">
    <source>
        <dbReference type="ARBA" id="ARBA00061532"/>
    </source>
</evidence>
<keyword evidence="2 10" id="KW-1003">Cell membrane</keyword>
<keyword evidence="5 10" id="KW-0573">Peptidoglycan synthesis</keyword>
<feature type="transmembrane region" description="Helical" evidence="10">
    <location>
        <begin position="189"/>
        <end position="211"/>
    </location>
</feature>
<evidence type="ECO:0000256" key="2">
    <source>
        <dbReference type="ARBA" id="ARBA00022475"/>
    </source>
</evidence>
<dbReference type="InterPro" id="IPR004268">
    <property type="entry name" value="MurJ"/>
</dbReference>
<evidence type="ECO:0000256" key="10">
    <source>
        <dbReference type="HAMAP-Rule" id="MF_02078"/>
    </source>
</evidence>
<dbReference type="EMBL" id="WBUI01000014">
    <property type="protein sequence ID" value="KAB2931392.1"/>
    <property type="molecule type" value="Genomic_DNA"/>
</dbReference>
<evidence type="ECO:0000256" key="7">
    <source>
        <dbReference type="ARBA" id="ARBA00023136"/>
    </source>
</evidence>
<feature type="transmembrane region" description="Helical" evidence="10">
    <location>
        <begin position="348"/>
        <end position="369"/>
    </location>
</feature>
<dbReference type="GO" id="GO:0009252">
    <property type="term" value="P:peptidoglycan biosynthetic process"/>
    <property type="evidence" value="ECO:0007669"/>
    <property type="project" value="UniProtKB-UniRule"/>
</dbReference>